<evidence type="ECO:0000313" key="9">
    <source>
        <dbReference type="EMBL" id="ATX79970.1"/>
    </source>
</evidence>
<feature type="region of interest" description="Disordered" evidence="7">
    <location>
        <begin position="1"/>
        <end position="71"/>
    </location>
</feature>
<dbReference type="AlphaFoldDB" id="A0A2K8KY88"/>
<dbReference type="CDD" id="cd02870">
    <property type="entry name" value="PseudoU_synth_RsuA_like"/>
    <property type="match status" value="1"/>
</dbReference>
<comment type="catalytic activity">
    <reaction evidence="3">
        <text>uridine(35) in tRNA(Tyr) = pseudouridine(35) in tRNA(Tyr)</text>
        <dbReference type="Rhea" id="RHEA:60556"/>
        <dbReference type="Rhea" id="RHEA-COMP:15607"/>
        <dbReference type="Rhea" id="RHEA-COMP:15608"/>
        <dbReference type="ChEBI" id="CHEBI:65314"/>
        <dbReference type="ChEBI" id="CHEBI:65315"/>
    </reaction>
</comment>
<dbReference type="RefSeq" id="WP_100277796.1">
    <property type="nucleotide sequence ID" value="NZ_CP018799.1"/>
</dbReference>
<evidence type="ECO:0000256" key="1">
    <source>
        <dbReference type="ARBA" id="ARBA00008348"/>
    </source>
</evidence>
<dbReference type="KEGG" id="maes:Ga0123461_1557"/>
<dbReference type="PROSITE" id="PS01149">
    <property type="entry name" value="PSI_RSU"/>
    <property type="match status" value="1"/>
</dbReference>
<evidence type="ECO:0000313" key="10">
    <source>
        <dbReference type="Proteomes" id="UP000231701"/>
    </source>
</evidence>
<evidence type="ECO:0000256" key="5">
    <source>
        <dbReference type="PROSITE-ProRule" id="PRU00182"/>
    </source>
</evidence>
<evidence type="ECO:0000256" key="2">
    <source>
        <dbReference type="ARBA" id="ARBA00023235"/>
    </source>
</evidence>
<evidence type="ECO:0000256" key="3">
    <source>
        <dbReference type="ARBA" id="ARBA00036390"/>
    </source>
</evidence>
<dbReference type="NCBIfam" id="TIGR00093">
    <property type="entry name" value="pseudouridine synthase"/>
    <property type="match status" value="1"/>
</dbReference>
<dbReference type="Gene3D" id="3.30.70.1560">
    <property type="entry name" value="Alpha-L RNA-binding motif"/>
    <property type="match status" value="1"/>
</dbReference>
<keyword evidence="5" id="KW-0694">RNA-binding</keyword>
<dbReference type="InterPro" id="IPR036986">
    <property type="entry name" value="S4_RNA-bd_sf"/>
</dbReference>
<proteinExistence type="inferred from homology"/>
<dbReference type="InterPro" id="IPR006145">
    <property type="entry name" value="PsdUridine_synth_RsuA/RluA"/>
</dbReference>
<dbReference type="SUPFAM" id="SSF55174">
    <property type="entry name" value="Alpha-L RNA-binding motif"/>
    <property type="match status" value="1"/>
</dbReference>
<comment type="similarity">
    <text evidence="1 6">Belongs to the pseudouridine synthase RsuA family.</text>
</comment>
<dbReference type="Pfam" id="PF01479">
    <property type="entry name" value="S4"/>
    <property type="match status" value="1"/>
</dbReference>
<accession>A0A2K8KY88</accession>
<dbReference type="PROSITE" id="PS50889">
    <property type="entry name" value="S4"/>
    <property type="match status" value="1"/>
</dbReference>
<dbReference type="EC" id="5.4.99.-" evidence="6"/>
<dbReference type="Gene3D" id="3.10.290.10">
    <property type="entry name" value="RNA-binding S4 domain"/>
    <property type="match status" value="1"/>
</dbReference>
<dbReference type="CDD" id="cd00165">
    <property type="entry name" value="S4"/>
    <property type="match status" value="1"/>
</dbReference>
<dbReference type="GO" id="GO:0003723">
    <property type="term" value="F:RNA binding"/>
    <property type="evidence" value="ECO:0007669"/>
    <property type="project" value="UniProtKB-KW"/>
</dbReference>
<dbReference type="OrthoDB" id="5291220at2"/>
<dbReference type="Gene3D" id="3.30.70.580">
    <property type="entry name" value="Pseudouridine synthase I, catalytic domain, N-terminal subdomain"/>
    <property type="match status" value="1"/>
</dbReference>
<dbReference type="Pfam" id="PF00849">
    <property type="entry name" value="PseudoU_synth_2"/>
    <property type="match status" value="1"/>
</dbReference>
<feature type="domain" description="RNA-binding S4" evidence="8">
    <location>
        <begin position="80"/>
        <end position="138"/>
    </location>
</feature>
<reference evidence="9 10" key="1">
    <citation type="submission" date="2016-12" db="EMBL/GenBank/DDBJ databases">
        <title>Isolation and genomic insights into novel planktonic Zetaproteobacteria from stratified waters of the Chesapeake Bay.</title>
        <authorList>
            <person name="McAllister S.M."/>
            <person name="Kato S."/>
            <person name="Chan C.S."/>
            <person name="Chiu B.K."/>
            <person name="Field E.K."/>
        </authorList>
    </citation>
    <scope>NUCLEOTIDE SEQUENCE [LARGE SCALE GENOMIC DNA]</scope>
    <source>
        <strain evidence="9 10">CP-5</strain>
    </source>
</reference>
<dbReference type="InterPro" id="IPR042092">
    <property type="entry name" value="PsdUridine_s_RsuA/RluB/E/F_cat"/>
</dbReference>
<gene>
    <name evidence="9" type="ORF">Ga0123461_1557</name>
</gene>
<dbReference type="InterPro" id="IPR020103">
    <property type="entry name" value="PsdUridine_synth_cat_dom_sf"/>
</dbReference>
<protein>
    <recommendedName>
        <fullName evidence="6">Pseudouridine synthase</fullName>
        <ecNumber evidence="6">5.4.99.-</ecNumber>
    </recommendedName>
</protein>
<dbReference type="Proteomes" id="UP000231701">
    <property type="component" value="Chromosome"/>
</dbReference>
<keyword evidence="2 6" id="KW-0413">Isomerase</keyword>
<dbReference type="InterPro" id="IPR000748">
    <property type="entry name" value="PsdUridine_synth_RsuA/RluB/E/F"/>
</dbReference>
<dbReference type="GO" id="GO:0000455">
    <property type="term" value="P:enzyme-directed rRNA pseudouridine synthesis"/>
    <property type="evidence" value="ECO:0007669"/>
    <property type="project" value="UniProtKB-ARBA"/>
</dbReference>
<dbReference type="InterPro" id="IPR002942">
    <property type="entry name" value="S4_RNA-bd"/>
</dbReference>
<dbReference type="PANTHER" id="PTHR47683:SF2">
    <property type="entry name" value="RNA-BINDING S4 DOMAIN-CONTAINING PROTEIN"/>
    <property type="match status" value="1"/>
</dbReference>
<comment type="catalytic activity">
    <reaction evidence="4">
        <text>uridine(2604) in 23S rRNA = pseudouridine(2604) in 23S rRNA</text>
        <dbReference type="Rhea" id="RHEA:38875"/>
        <dbReference type="Rhea" id="RHEA-COMP:10093"/>
        <dbReference type="Rhea" id="RHEA-COMP:10094"/>
        <dbReference type="ChEBI" id="CHEBI:65314"/>
        <dbReference type="ChEBI" id="CHEBI:65315"/>
        <dbReference type="EC" id="5.4.99.21"/>
    </reaction>
</comment>
<feature type="compositionally biased region" description="Basic and acidic residues" evidence="7">
    <location>
        <begin position="9"/>
        <end position="51"/>
    </location>
</feature>
<evidence type="ECO:0000256" key="4">
    <source>
        <dbReference type="ARBA" id="ARBA00036535"/>
    </source>
</evidence>
<dbReference type="InterPro" id="IPR020094">
    <property type="entry name" value="TruA/RsuA/RluB/E/F_N"/>
</dbReference>
<dbReference type="InterPro" id="IPR050343">
    <property type="entry name" value="RsuA_PseudoU_synthase"/>
</dbReference>
<keyword evidence="10" id="KW-1185">Reference proteome</keyword>
<dbReference type="PANTHER" id="PTHR47683">
    <property type="entry name" value="PSEUDOURIDINE SYNTHASE FAMILY PROTEIN-RELATED"/>
    <property type="match status" value="1"/>
</dbReference>
<evidence type="ECO:0000256" key="7">
    <source>
        <dbReference type="SAM" id="MobiDB-lite"/>
    </source>
</evidence>
<sequence>MKQTKKPTRQPEQKRNTRASKPTEQKGKSRVSKPSEQHGKGRVPKATELRGKGRPQGKYQNKSKPAKNLDPVVVDLSSGERINRYLSSCGLCSRREADRWVEAGRVSVNNEICKEPGIKIQPGDIVCVDGEPVLQQTNFTYLLLNKPKGQLCSRRDDKGRPLIYDTLDVAPNVQSIGRLDMDTEGLLILTDDGNLTRALTHPGAKVPREYRVRVAGQVSLETLEKLRRGGFDIGEGDKCDGWEVSVNSETKGHTWLTVVILRGRWREVRRTFEAVGHPVRRLMRIRFGTVKLEEGMPLGSTRKLNKNEIKRLRTSYIKDDQDTE</sequence>
<dbReference type="SMART" id="SM00363">
    <property type="entry name" value="S4"/>
    <property type="match status" value="1"/>
</dbReference>
<dbReference type="InterPro" id="IPR018496">
    <property type="entry name" value="PsdUridine_synth_RsuA/RluB_CS"/>
</dbReference>
<dbReference type="FunFam" id="3.10.290.10:FF:000003">
    <property type="entry name" value="Pseudouridine synthase"/>
    <property type="match status" value="1"/>
</dbReference>
<dbReference type="SUPFAM" id="SSF55120">
    <property type="entry name" value="Pseudouridine synthase"/>
    <property type="match status" value="1"/>
</dbReference>
<organism evidence="9 10">
    <name type="scientific">Mariprofundus aestuarium</name>
    <dbReference type="NCBI Taxonomy" id="1921086"/>
    <lineage>
        <taxon>Bacteria</taxon>
        <taxon>Pseudomonadati</taxon>
        <taxon>Pseudomonadota</taxon>
        <taxon>Candidatius Mariprofundia</taxon>
        <taxon>Mariprofundales</taxon>
        <taxon>Mariprofundaceae</taxon>
        <taxon>Mariprofundus</taxon>
    </lineage>
</organism>
<dbReference type="EMBL" id="CP018799">
    <property type="protein sequence ID" value="ATX79970.1"/>
    <property type="molecule type" value="Genomic_DNA"/>
</dbReference>
<evidence type="ECO:0000259" key="8">
    <source>
        <dbReference type="SMART" id="SM00363"/>
    </source>
</evidence>
<dbReference type="GO" id="GO:0160138">
    <property type="term" value="F:23S rRNA pseudouridine(2604) synthase activity"/>
    <property type="evidence" value="ECO:0007669"/>
    <property type="project" value="UniProtKB-EC"/>
</dbReference>
<name>A0A2K8KY88_MARES</name>
<evidence type="ECO:0000256" key="6">
    <source>
        <dbReference type="RuleBase" id="RU003887"/>
    </source>
</evidence>